<name>A0A9D3YHS9_DREPO</name>
<keyword evidence="1" id="KW-0732">Signal</keyword>
<accession>A0A9D3YHS9</accession>
<organism evidence="2 3">
    <name type="scientific">Dreissena polymorpha</name>
    <name type="common">Zebra mussel</name>
    <name type="synonym">Mytilus polymorpha</name>
    <dbReference type="NCBI Taxonomy" id="45954"/>
    <lineage>
        <taxon>Eukaryota</taxon>
        <taxon>Metazoa</taxon>
        <taxon>Spiralia</taxon>
        <taxon>Lophotrochozoa</taxon>
        <taxon>Mollusca</taxon>
        <taxon>Bivalvia</taxon>
        <taxon>Autobranchia</taxon>
        <taxon>Heteroconchia</taxon>
        <taxon>Euheterodonta</taxon>
        <taxon>Imparidentia</taxon>
        <taxon>Neoheterodontei</taxon>
        <taxon>Myida</taxon>
        <taxon>Dreissenoidea</taxon>
        <taxon>Dreissenidae</taxon>
        <taxon>Dreissena</taxon>
    </lineage>
</organism>
<comment type="caution">
    <text evidence="2">The sequence shown here is derived from an EMBL/GenBank/DDBJ whole genome shotgun (WGS) entry which is preliminary data.</text>
</comment>
<evidence type="ECO:0000313" key="2">
    <source>
        <dbReference type="EMBL" id="KAH3699038.1"/>
    </source>
</evidence>
<dbReference type="EMBL" id="JAIWYP010000015">
    <property type="protein sequence ID" value="KAH3699038.1"/>
    <property type="molecule type" value="Genomic_DNA"/>
</dbReference>
<dbReference type="AlphaFoldDB" id="A0A9D3YHS9"/>
<proteinExistence type="predicted"/>
<keyword evidence="3" id="KW-1185">Reference proteome</keyword>
<protein>
    <recommendedName>
        <fullName evidence="4">Secreted protein</fullName>
    </recommendedName>
</protein>
<evidence type="ECO:0000313" key="3">
    <source>
        <dbReference type="Proteomes" id="UP000828390"/>
    </source>
</evidence>
<feature type="signal peptide" evidence="1">
    <location>
        <begin position="1"/>
        <end position="18"/>
    </location>
</feature>
<dbReference type="Proteomes" id="UP000828390">
    <property type="component" value="Unassembled WGS sequence"/>
</dbReference>
<gene>
    <name evidence="2" type="ORF">DPMN_073985</name>
</gene>
<reference evidence="2" key="1">
    <citation type="journal article" date="2019" name="bioRxiv">
        <title>The Genome of the Zebra Mussel, Dreissena polymorpha: A Resource for Invasive Species Research.</title>
        <authorList>
            <person name="McCartney M.A."/>
            <person name="Auch B."/>
            <person name="Kono T."/>
            <person name="Mallez S."/>
            <person name="Zhang Y."/>
            <person name="Obille A."/>
            <person name="Becker A."/>
            <person name="Abrahante J.E."/>
            <person name="Garbe J."/>
            <person name="Badalamenti J.P."/>
            <person name="Herman A."/>
            <person name="Mangelson H."/>
            <person name="Liachko I."/>
            <person name="Sullivan S."/>
            <person name="Sone E.D."/>
            <person name="Koren S."/>
            <person name="Silverstein K.A.T."/>
            <person name="Beckman K.B."/>
            <person name="Gohl D.M."/>
        </authorList>
    </citation>
    <scope>NUCLEOTIDE SEQUENCE</scope>
    <source>
        <strain evidence="2">Duluth1</strain>
        <tissue evidence="2">Whole animal</tissue>
    </source>
</reference>
<evidence type="ECO:0008006" key="4">
    <source>
        <dbReference type="Google" id="ProtNLM"/>
    </source>
</evidence>
<reference evidence="2" key="2">
    <citation type="submission" date="2020-11" db="EMBL/GenBank/DDBJ databases">
        <authorList>
            <person name="McCartney M.A."/>
            <person name="Auch B."/>
            <person name="Kono T."/>
            <person name="Mallez S."/>
            <person name="Becker A."/>
            <person name="Gohl D.M."/>
            <person name="Silverstein K.A.T."/>
            <person name="Koren S."/>
            <person name="Bechman K.B."/>
            <person name="Herman A."/>
            <person name="Abrahante J.E."/>
            <person name="Garbe J."/>
        </authorList>
    </citation>
    <scope>NUCLEOTIDE SEQUENCE</scope>
    <source>
        <strain evidence="2">Duluth1</strain>
        <tissue evidence="2">Whole animal</tissue>
    </source>
</reference>
<evidence type="ECO:0000256" key="1">
    <source>
        <dbReference type="SAM" id="SignalP"/>
    </source>
</evidence>
<feature type="chain" id="PRO_5038691666" description="Secreted protein" evidence="1">
    <location>
        <begin position="19"/>
        <end position="109"/>
    </location>
</feature>
<sequence>MWLPALLLVSCSCHVAWGYSTGAPTRSCGDMTPGHGSPINTDQVPFLVEVAKTRYAPNERIYGMCACSCFYKRIFAFVVTQLCSEHEHFRYVCLFVFLCVNWRVVHAFF</sequence>